<dbReference type="PANTHER" id="PTHR43364:SF4">
    <property type="entry name" value="NAD(P)-LINKED OXIDOREDUCTASE SUPERFAMILY PROTEIN"/>
    <property type="match status" value="1"/>
</dbReference>
<dbReference type="Pfam" id="PF00248">
    <property type="entry name" value="Aldo_ket_red"/>
    <property type="match status" value="1"/>
</dbReference>
<dbReference type="GO" id="GO:0005829">
    <property type="term" value="C:cytosol"/>
    <property type="evidence" value="ECO:0007669"/>
    <property type="project" value="TreeGrafter"/>
</dbReference>
<accession>A0A3G8JKH7</accession>
<organism evidence="3 4">
    <name type="scientific">Gordonia insulae</name>
    <dbReference type="NCBI Taxonomy" id="2420509"/>
    <lineage>
        <taxon>Bacteria</taxon>
        <taxon>Bacillati</taxon>
        <taxon>Actinomycetota</taxon>
        <taxon>Actinomycetes</taxon>
        <taxon>Mycobacteriales</taxon>
        <taxon>Gordoniaceae</taxon>
        <taxon>Gordonia</taxon>
    </lineage>
</organism>
<evidence type="ECO:0000313" key="3">
    <source>
        <dbReference type="EMBL" id="AZG45503.1"/>
    </source>
</evidence>
<dbReference type="InterPro" id="IPR036812">
    <property type="entry name" value="NAD(P)_OxRdtase_dom_sf"/>
</dbReference>
<keyword evidence="4" id="KW-1185">Reference proteome</keyword>
<keyword evidence="1 3" id="KW-0560">Oxidoreductase</keyword>
<dbReference type="PANTHER" id="PTHR43364">
    <property type="entry name" value="NADH-SPECIFIC METHYLGLYOXAL REDUCTASE-RELATED"/>
    <property type="match status" value="1"/>
</dbReference>
<dbReference type="InterPro" id="IPR023210">
    <property type="entry name" value="NADP_OxRdtase_dom"/>
</dbReference>
<dbReference type="AlphaFoldDB" id="A0A3G8JKH7"/>
<dbReference type="SUPFAM" id="SSF51430">
    <property type="entry name" value="NAD(P)-linked oxidoreductase"/>
    <property type="match status" value="1"/>
</dbReference>
<dbReference type="PRINTS" id="PR00069">
    <property type="entry name" value="ALDKETRDTASE"/>
</dbReference>
<reference evidence="3 4" key="1">
    <citation type="submission" date="2018-11" db="EMBL/GenBank/DDBJ databases">
        <title>Gordonia insulae sp. nov., isolated from an island soil.</title>
        <authorList>
            <person name="Kim Y.S."/>
            <person name="Kim S.B."/>
        </authorList>
    </citation>
    <scope>NUCLEOTIDE SEQUENCE [LARGE SCALE GENOMIC DNA]</scope>
    <source>
        <strain evidence="3 4">MMS17-SY073</strain>
    </source>
</reference>
<dbReference type="EC" id="1.1.1.-" evidence="3"/>
<feature type="domain" description="NADP-dependent oxidoreductase" evidence="2">
    <location>
        <begin position="15"/>
        <end position="315"/>
    </location>
</feature>
<gene>
    <name evidence="3" type="primary">yhdN_1</name>
    <name evidence="3" type="ORF">D7316_02099</name>
</gene>
<dbReference type="Proteomes" id="UP000271469">
    <property type="component" value="Chromosome"/>
</dbReference>
<name>A0A3G8JKH7_9ACTN</name>
<evidence type="ECO:0000259" key="2">
    <source>
        <dbReference type="Pfam" id="PF00248"/>
    </source>
</evidence>
<dbReference type="KEGG" id="gom:D7316_02099"/>
<protein>
    <submittedName>
        <fullName evidence="3">General stress protein 69</fullName>
        <ecNumber evidence="3">1.1.1.-</ecNumber>
    </submittedName>
</protein>
<dbReference type="InterPro" id="IPR020471">
    <property type="entry name" value="AKR"/>
</dbReference>
<sequence length="346" mass="38090">MQMRHLGQTGIQVSRLCLGAMSFGAVGDTDAEQCRTIIDAALDGGINFVDTADVYSAGQSEEIVGTALQGRRDKIILATKFFNPMSRDRNHRGASRRWIIQACEDSLRRLKTDYIDLYQVHRQDEYTDLDETLGALSDLVRDGKVRMVGTSTFAAETIVEAQWTAERRGHIRFRCEQPPYSIFVRGAERDVFPTCLRYGMGAIVWSPLNGGWLTGKYRADTAMASDSRFARVGRGTWTADGPGADTKHELLTRLDSVAADAGLDLITLSLAFTLAHPAVTSTIIGPRTLAQLESQLPSAQVHLDDAILDRIDEIVAPGETISRADVAFEPQAIRRKDLRRLPVGAP</sequence>
<proteinExistence type="predicted"/>
<evidence type="ECO:0000256" key="1">
    <source>
        <dbReference type="ARBA" id="ARBA00023002"/>
    </source>
</evidence>
<dbReference type="EMBL" id="CP033972">
    <property type="protein sequence ID" value="AZG45503.1"/>
    <property type="molecule type" value="Genomic_DNA"/>
</dbReference>
<dbReference type="RefSeq" id="WP_124708191.1">
    <property type="nucleotide sequence ID" value="NZ_CP033972.1"/>
</dbReference>
<dbReference type="FunFam" id="3.20.20.100:FF:000004">
    <property type="entry name" value="Oxidoreductase, aldo/keto reductase"/>
    <property type="match status" value="1"/>
</dbReference>
<dbReference type="GO" id="GO:0016491">
    <property type="term" value="F:oxidoreductase activity"/>
    <property type="evidence" value="ECO:0007669"/>
    <property type="project" value="UniProtKB-KW"/>
</dbReference>
<dbReference type="OrthoDB" id="9768793at2"/>
<evidence type="ECO:0000313" key="4">
    <source>
        <dbReference type="Proteomes" id="UP000271469"/>
    </source>
</evidence>
<dbReference type="InterPro" id="IPR050523">
    <property type="entry name" value="AKR_Detox_Biosynth"/>
</dbReference>
<dbReference type="Gene3D" id="3.20.20.100">
    <property type="entry name" value="NADP-dependent oxidoreductase domain"/>
    <property type="match status" value="1"/>
</dbReference>